<comment type="similarity">
    <text evidence="2">Belongs to the purine nucleoside phosphorylase YfiH/LACC1 family.</text>
</comment>
<dbReference type="SUPFAM" id="SSF64438">
    <property type="entry name" value="CNF1/YfiH-like putative cysteine hydrolases"/>
    <property type="match status" value="1"/>
</dbReference>
<dbReference type="KEGG" id="ebi:EbC_05250"/>
<dbReference type="Pfam" id="PF02578">
    <property type="entry name" value="Cu-oxidase_4"/>
    <property type="match status" value="1"/>
</dbReference>
<keyword evidence="3" id="KW-0808">Transferase</keyword>
<evidence type="ECO:0000256" key="6">
    <source>
        <dbReference type="ARBA" id="ARBA00047989"/>
    </source>
</evidence>
<sequence>MPQPYRSPLLSSLSWLDHAFLPAGERPPEESIYNHQRHSPNVVLDTEALPVKSQQADGLIGTGTRPVAVYTADCLPILIADTRHKQVAAVHAGLNGALGGVLINTLRRLCERGATPDSLMMAIGPAICPCCYELGDERIAGIQQENPHDLAGLIAFSTVQPVNRDAVRAQAKGTTGGVWFDLPLLAKRMAMREGVPEAQIELSEICTYCMAEAQASYRRNSHFDHGYQQRFSWIRRQD</sequence>
<evidence type="ECO:0000256" key="7">
    <source>
        <dbReference type="ARBA" id="ARBA00048968"/>
    </source>
</evidence>
<dbReference type="GO" id="GO:0005507">
    <property type="term" value="F:copper ion binding"/>
    <property type="evidence" value="ECO:0007669"/>
    <property type="project" value="TreeGrafter"/>
</dbReference>
<reference evidence="9 10" key="1">
    <citation type="journal article" date="2010" name="BMC Genomics">
        <title>Genome comparison of the epiphytic bacteria Erwinia billingiae and E. tasmaniensis with the pear pathogen E. pyrifoliae.</title>
        <authorList>
            <person name="Kube M."/>
            <person name="Migdoll A.M."/>
            <person name="Gehring I."/>
            <person name="Heitmann K."/>
            <person name="Mayer Y."/>
            <person name="Kuhl H."/>
            <person name="Knaust F."/>
            <person name="Geider K."/>
            <person name="Reinhardt R."/>
        </authorList>
    </citation>
    <scope>NUCLEOTIDE SEQUENCE [LARGE SCALE GENOMIC DNA]</scope>
    <source>
        <strain evidence="9 10">Eb661</strain>
    </source>
</reference>
<organism evidence="10">
    <name type="scientific">Erwinia billingiae (strain Eb661)</name>
    <dbReference type="NCBI Taxonomy" id="634500"/>
    <lineage>
        <taxon>Bacteria</taxon>
        <taxon>Pseudomonadati</taxon>
        <taxon>Pseudomonadota</taxon>
        <taxon>Gammaproteobacteria</taxon>
        <taxon>Enterobacterales</taxon>
        <taxon>Erwiniaceae</taxon>
        <taxon>Erwinia</taxon>
    </lineage>
</organism>
<dbReference type="PANTHER" id="PTHR30616:SF3">
    <property type="entry name" value="PURINE NUCLEOSIDE PHOSPHORYLASE"/>
    <property type="match status" value="1"/>
</dbReference>
<dbReference type="EMBL" id="FP236843">
    <property type="protein sequence ID" value="CAX58056.1"/>
    <property type="molecule type" value="Genomic_DNA"/>
</dbReference>
<dbReference type="STRING" id="634500.EbC_05250"/>
<proteinExistence type="inferred from homology"/>
<keyword evidence="5" id="KW-0862">Zinc</keyword>
<evidence type="ECO:0000256" key="3">
    <source>
        <dbReference type="ARBA" id="ARBA00022679"/>
    </source>
</evidence>
<evidence type="ECO:0000256" key="5">
    <source>
        <dbReference type="ARBA" id="ARBA00022833"/>
    </source>
</evidence>
<keyword evidence="4" id="KW-0479">Metal-binding</keyword>
<evidence type="ECO:0000313" key="10">
    <source>
        <dbReference type="Proteomes" id="UP000008793"/>
    </source>
</evidence>
<evidence type="ECO:0000256" key="2">
    <source>
        <dbReference type="ARBA" id="ARBA00007353"/>
    </source>
</evidence>
<dbReference type="InterPro" id="IPR038371">
    <property type="entry name" value="Cu_polyphenol_OxRdtase_sf"/>
</dbReference>
<accession>D8MMH2</accession>
<protein>
    <submittedName>
        <fullName evidence="9">Conserved uncharacterized protein</fullName>
    </submittedName>
</protein>
<evidence type="ECO:0000256" key="1">
    <source>
        <dbReference type="ARBA" id="ARBA00000553"/>
    </source>
</evidence>
<dbReference type="AlphaFoldDB" id="D8MMH2"/>
<dbReference type="PANTHER" id="PTHR30616">
    <property type="entry name" value="UNCHARACTERIZED PROTEIN YFIH"/>
    <property type="match status" value="1"/>
</dbReference>
<comment type="catalytic activity">
    <reaction evidence="1">
        <text>inosine + phosphate = alpha-D-ribose 1-phosphate + hypoxanthine</text>
        <dbReference type="Rhea" id="RHEA:27646"/>
        <dbReference type="ChEBI" id="CHEBI:17368"/>
        <dbReference type="ChEBI" id="CHEBI:17596"/>
        <dbReference type="ChEBI" id="CHEBI:43474"/>
        <dbReference type="ChEBI" id="CHEBI:57720"/>
        <dbReference type="EC" id="2.4.2.1"/>
    </reaction>
    <physiologicalReaction direction="left-to-right" evidence="1">
        <dbReference type="Rhea" id="RHEA:27647"/>
    </physiologicalReaction>
</comment>
<dbReference type="GeneID" id="90510526"/>
<comment type="catalytic activity">
    <reaction evidence="7">
        <text>adenosine + phosphate = alpha-D-ribose 1-phosphate + adenine</text>
        <dbReference type="Rhea" id="RHEA:27642"/>
        <dbReference type="ChEBI" id="CHEBI:16335"/>
        <dbReference type="ChEBI" id="CHEBI:16708"/>
        <dbReference type="ChEBI" id="CHEBI:43474"/>
        <dbReference type="ChEBI" id="CHEBI:57720"/>
        <dbReference type="EC" id="2.4.2.1"/>
    </reaction>
    <physiologicalReaction direction="left-to-right" evidence="7">
        <dbReference type="Rhea" id="RHEA:27643"/>
    </physiologicalReaction>
</comment>
<dbReference type="GO" id="GO:0017061">
    <property type="term" value="F:S-methyl-5-thioadenosine phosphorylase activity"/>
    <property type="evidence" value="ECO:0007669"/>
    <property type="project" value="UniProtKB-EC"/>
</dbReference>
<dbReference type="SMR" id="D8MMH2"/>
<comment type="catalytic activity">
    <reaction evidence="8">
        <text>S-methyl-5'-thioadenosine + phosphate = 5-(methylsulfanyl)-alpha-D-ribose 1-phosphate + adenine</text>
        <dbReference type="Rhea" id="RHEA:11852"/>
        <dbReference type="ChEBI" id="CHEBI:16708"/>
        <dbReference type="ChEBI" id="CHEBI:17509"/>
        <dbReference type="ChEBI" id="CHEBI:43474"/>
        <dbReference type="ChEBI" id="CHEBI:58533"/>
        <dbReference type="EC" id="2.4.2.28"/>
    </reaction>
    <physiologicalReaction direction="left-to-right" evidence="8">
        <dbReference type="Rhea" id="RHEA:11853"/>
    </physiologicalReaction>
</comment>
<evidence type="ECO:0000256" key="8">
    <source>
        <dbReference type="ARBA" id="ARBA00049893"/>
    </source>
</evidence>
<evidence type="ECO:0000256" key="4">
    <source>
        <dbReference type="ARBA" id="ARBA00022723"/>
    </source>
</evidence>
<keyword evidence="10" id="KW-1185">Reference proteome</keyword>
<dbReference type="RefSeq" id="WP_013200561.1">
    <property type="nucleotide sequence ID" value="NC_014306.1"/>
</dbReference>
<gene>
    <name evidence="9" type="ordered locus">EbC_05250</name>
</gene>
<comment type="catalytic activity">
    <reaction evidence="6">
        <text>adenosine + H2O + H(+) = inosine + NH4(+)</text>
        <dbReference type="Rhea" id="RHEA:24408"/>
        <dbReference type="ChEBI" id="CHEBI:15377"/>
        <dbReference type="ChEBI" id="CHEBI:15378"/>
        <dbReference type="ChEBI" id="CHEBI:16335"/>
        <dbReference type="ChEBI" id="CHEBI:17596"/>
        <dbReference type="ChEBI" id="CHEBI:28938"/>
        <dbReference type="EC" id="3.5.4.4"/>
    </reaction>
    <physiologicalReaction direction="left-to-right" evidence="6">
        <dbReference type="Rhea" id="RHEA:24409"/>
    </physiologicalReaction>
</comment>
<dbReference type="eggNOG" id="COG1496">
    <property type="taxonomic scope" value="Bacteria"/>
</dbReference>
<dbReference type="CDD" id="cd16833">
    <property type="entry name" value="YfiH"/>
    <property type="match status" value="1"/>
</dbReference>
<evidence type="ECO:0000313" key="9">
    <source>
        <dbReference type="EMBL" id="CAX58056.1"/>
    </source>
</evidence>
<dbReference type="InterPro" id="IPR003730">
    <property type="entry name" value="Cu_polyphenol_OxRdtase"/>
</dbReference>
<dbReference type="HOGENOM" id="CLU_065784_2_1_6"/>
<dbReference type="Proteomes" id="UP000008793">
    <property type="component" value="Chromosome"/>
</dbReference>
<name>D8MMH2_ERWBE</name>
<dbReference type="InterPro" id="IPR011324">
    <property type="entry name" value="Cytotoxic_necrot_fac-like_cat"/>
</dbReference>
<dbReference type="Gene3D" id="3.60.140.10">
    <property type="entry name" value="CNF1/YfiH-like putative cysteine hydrolases"/>
    <property type="match status" value="1"/>
</dbReference>